<evidence type="ECO:0000256" key="2">
    <source>
        <dbReference type="SAM" id="MobiDB-lite"/>
    </source>
</evidence>
<dbReference type="InterPro" id="IPR036052">
    <property type="entry name" value="TrpB-like_PALP_sf"/>
</dbReference>
<evidence type="ECO:0000256" key="1">
    <source>
        <dbReference type="ARBA" id="ARBA00001933"/>
    </source>
</evidence>
<sequence>MHAPTQSGGAHGYHRGYVIPTFCGNEVSPLVSSLVSSLFSPPPPPLPLSPLQALGRDAVRLVSASSTSPARRHRPPHLRRHIACSPTPSASSPSLHTCPCSPTPSASSPAPHRLSLLADIVRHLSGSTSLVDAVVFVSLVSLRRPLTPFRLCPLLCVAPARERGTRGGRWGRSEGKGEWAPGERGRQTERNRRGRGKARGKREGTTEGGERKQPRERERTYPGFLLQVAEPILVEPSERCTFFPIQYTGTQQPLHRRKEAVGEKKSYRKQSRASSVPLACRGAETALVGGGCEGFVSTRNLVGKNVVAALKVARFGGLGALLHALYVGVRSVLAHSPPCVHSEVVVVVTGKKRIGRCIAADELHGYLVGVGWWSRLQLWPGSPSSPGEAVAGDSVLLLSGRLIAAGRCARSVEDQREEGRLPGRTPIVYLSKVCEDQGCEARVAAKLEMMQPCSSIKDRPAFAMIEDAEKKGLITPGK</sequence>
<feature type="region of interest" description="Disordered" evidence="2">
    <location>
        <begin position="164"/>
        <end position="220"/>
    </location>
</feature>
<feature type="non-terminal residue" evidence="3">
    <location>
        <position position="1"/>
    </location>
</feature>
<accession>A0A843VTA3</accession>
<evidence type="ECO:0000313" key="3">
    <source>
        <dbReference type="EMBL" id="MQL96234.1"/>
    </source>
</evidence>
<dbReference type="SUPFAM" id="SSF53686">
    <property type="entry name" value="Tryptophan synthase beta subunit-like PLP-dependent enzymes"/>
    <property type="match status" value="1"/>
</dbReference>
<comment type="caution">
    <text evidence="3">The sequence shown here is derived from an EMBL/GenBank/DDBJ whole genome shotgun (WGS) entry which is preliminary data.</text>
</comment>
<reference evidence="3" key="1">
    <citation type="submission" date="2017-07" db="EMBL/GenBank/DDBJ databases">
        <title>Taro Niue Genome Assembly and Annotation.</title>
        <authorList>
            <person name="Atibalentja N."/>
            <person name="Keating K."/>
            <person name="Fields C.J."/>
        </authorList>
    </citation>
    <scope>NUCLEOTIDE SEQUENCE</scope>
    <source>
        <strain evidence="3">Niue_2</strain>
        <tissue evidence="3">Leaf</tissue>
    </source>
</reference>
<dbReference type="Proteomes" id="UP000652761">
    <property type="component" value="Unassembled WGS sequence"/>
</dbReference>
<feature type="compositionally biased region" description="Basic and acidic residues" evidence="2">
    <location>
        <begin position="164"/>
        <end position="191"/>
    </location>
</feature>
<dbReference type="EMBL" id="NMUH01001891">
    <property type="protein sequence ID" value="MQL96234.1"/>
    <property type="molecule type" value="Genomic_DNA"/>
</dbReference>
<keyword evidence="4" id="KW-1185">Reference proteome</keyword>
<dbReference type="InterPro" id="IPR001216">
    <property type="entry name" value="P-phosphate_BS"/>
</dbReference>
<comment type="cofactor">
    <cofactor evidence="1">
        <name>pyridoxal 5'-phosphate</name>
        <dbReference type="ChEBI" id="CHEBI:597326"/>
    </cofactor>
</comment>
<protein>
    <submittedName>
        <fullName evidence="3">Uncharacterized protein</fullName>
    </submittedName>
</protein>
<evidence type="ECO:0000313" key="4">
    <source>
        <dbReference type="Proteomes" id="UP000652761"/>
    </source>
</evidence>
<dbReference type="OrthoDB" id="10259545at2759"/>
<gene>
    <name evidence="3" type="ORF">Taro_028908</name>
</gene>
<dbReference type="GO" id="GO:0006535">
    <property type="term" value="P:cysteine biosynthetic process from serine"/>
    <property type="evidence" value="ECO:0007669"/>
    <property type="project" value="InterPro"/>
</dbReference>
<dbReference type="PROSITE" id="PS00901">
    <property type="entry name" value="CYS_SYNTHASE"/>
    <property type="match status" value="1"/>
</dbReference>
<dbReference type="AlphaFoldDB" id="A0A843VTA3"/>
<proteinExistence type="predicted"/>
<feature type="compositionally biased region" description="Basic and acidic residues" evidence="2">
    <location>
        <begin position="201"/>
        <end position="220"/>
    </location>
</feature>
<name>A0A843VTA3_COLES</name>
<dbReference type="Gene3D" id="3.40.50.1100">
    <property type="match status" value="2"/>
</dbReference>
<dbReference type="InterPro" id="IPR050214">
    <property type="entry name" value="Cys_Synth/Cystath_Beta-Synth"/>
</dbReference>
<organism evidence="3 4">
    <name type="scientific">Colocasia esculenta</name>
    <name type="common">Wild taro</name>
    <name type="synonym">Arum esculentum</name>
    <dbReference type="NCBI Taxonomy" id="4460"/>
    <lineage>
        <taxon>Eukaryota</taxon>
        <taxon>Viridiplantae</taxon>
        <taxon>Streptophyta</taxon>
        <taxon>Embryophyta</taxon>
        <taxon>Tracheophyta</taxon>
        <taxon>Spermatophyta</taxon>
        <taxon>Magnoliopsida</taxon>
        <taxon>Liliopsida</taxon>
        <taxon>Araceae</taxon>
        <taxon>Aroideae</taxon>
        <taxon>Colocasieae</taxon>
        <taxon>Colocasia</taxon>
    </lineage>
</organism>
<dbReference type="PANTHER" id="PTHR10314">
    <property type="entry name" value="CYSTATHIONINE BETA-SYNTHASE"/>
    <property type="match status" value="1"/>
</dbReference>